<dbReference type="InterPro" id="IPR035706">
    <property type="entry name" value="AAA_9"/>
</dbReference>
<dbReference type="EMBL" id="JAPFFF010000001">
    <property type="protein sequence ID" value="KAK8900329.1"/>
    <property type="molecule type" value="Genomic_DNA"/>
</dbReference>
<keyword evidence="3" id="KW-0963">Cytoplasm</keyword>
<evidence type="ECO:0000256" key="13">
    <source>
        <dbReference type="SAM" id="Coils"/>
    </source>
</evidence>
<evidence type="ECO:0000256" key="11">
    <source>
        <dbReference type="ARBA" id="ARBA00023212"/>
    </source>
</evidence>
<dbReference type="Pfam" id="PF12780">
    <property type="entry name" value="AAA_8"/>
    <property type="match status" value="1"/>
</dbReference>
<dbReference type="InterPro" id="IPR042228">
    <property type="entry name" value="Dynein_linker_3"/>
</dbReference>
<dbReference type="PANTHER" id="PTHR45703:SF36">
    <property type="entry name" value="DYNEIN HEAVY CHAIN, CYTOPLASMIC"/>
    <property type="match status" value="1"/>
</dbReference>
<evidence type="ECO:0000259" key="15">
    <source>
        <dbReference type="SMART" id="SM00382"/>
    </source>
</evidence>
<proteinExistence type="inferred from homology"/>
<evidence type="ECO:0000256" key="1">
    <source>
        <dbReference type="ARBA" id="ARBA00004430"/>
    </source>
</evidence>
<dbReference type="InterPro" id="IPR024317">
    <property type="entry name" value="Dynein_heavy_chain_D4_dom"/>
</dbReference>
<sequence length="4241" mass="485190">MNPNRATIPNKRSRDLMNRLIPKQQIHNHPVTLGATIGKNAKPIIRGAPIINPKIKKLPPLPEKIPDKKESSRDIDSDEPLPSIDYETLTDPFDFIEKVKERNDTRSFVYLYPSNILEDADHPTCLRIIPQEQSSREEFWNLSLNGLTHVKSSTVDFIPLKDWIHDLNLFSKIMTIPFFKYQRQWRAFKLWKKAVRSDKMTNARTSLTGSLFFSHSVLRPAFIKIQRELQELQKTKLFSIRPDGLYTISSFLQENEQYRETVAKKFDDFFMDTLQIVQDACEKTIDILNSGEAEHQVKENTEEGSVLDQWIAQYNRIQKHGQNATVENGPSLVFTKKASHHAVCQKLVRFIRLIDYLIISSLRRICFTSLLYMHSILLTLQDRGVNKIGYKDPSPVEPLILPNEYQKIYSVIRKQTNEIFEQPIFQIDVTYKDKLVWKPTKEEIIGTIDSVRNDFIHLLFQVPRLIANPIFKQYIVEDISLDRVAQEKMSAPDLGQIIFNDQIYKETVKKGSEIVSHGFDLLEYYSIQFQKAINIYNENCRFKIDFLDSNEITVVDVKIKIKEYHEQEAFLRTVVDKSEVGLYQIFLKQMKSLFIKSPGNCLSQIKKRIPTVARRFLESFSEKVKKAHEELTTVIDGVDSFVKYIHAVTRQHEALPELQRLADVIKGFQQLASEQGVFINNDEISEYQELIPIFDEVKRSLAFSSEQKATLTPKYTSSLEKSIAQLHSVVLDATELANDDRLSNIKTKPNRAATLLVVIIAKTDEIRTLAQNYNYYQSSMNLTVTKFDDVDSLVNDVFYKQLLWETKTEWMTMTKNWFQQTFKSIDPSALSGQLNDFQDRSLRAQMGLPNNEVADELRASISDFSNLLPIVSDLKNPALTQVHIDQITNLLGGDIFGDDEFRFGRLVDLQAYNFVDQISAISAQATNEHALQDMLNSVKNILDNLQYTMNPCKFQKNTYTLEGTEEILAQLDDAQATINSVRASKYIAPLRSSADEMMKNLRQVQYIVTLLDQVQSKWSYVSQIFQTGDISRQLQSDTKELQSVDKIWRNISLKLNDDPSLFFRTTNNNNNSGSSNNNVGSQTIPDLENANATLEKIQKSLEDFLEQKRIAFPRLYFLSNDELLDLISKSKDPNCIQPYLPKLFDGVYSIETALENHIPCVMAVFSNNGEKLNLRPVKFRVNIELWLLSIEEQIIRTLKNEMKNAKVKFHEMVREDWISIQHAQIAAAITQAEWTSRIELCFPSQNQIQQLTLLKAEVDLKISNLVKLARLDLREGERSKIASLIILDSHVRDVIQNLIDKNIIESTNFEWTKNFMLKWDDQAKEILVTQLNNVYKYGYELIGNHQRLIITPEYLNCQNSLFITFAKNYGGCLIGPSCVGKTEIIRDVARSMGMFCYLVNCSPSITTLQMALFLRGIVQSGVWCCFQEIQRLPNETLSVADLHLNLIRQASVGGLKKFFFDSYEIPLSQSYCIFATLSSTDAMSIPQPLKDYFRPVSMKEVDERKVIEITFVTLGFEGYSKLTKTFLRFIFYCRNILAKQPHYDFSIRTMKKILYCASVHLHNDEASLSESLHVSNAINEVLLPMLNSTDKSTFNSFLSELYPPESLVSSRTSCITATFQDVCEKNNLQTMPYTLNKVTQLHNIYKNQSSIILVGQAGSGKTTSLDILEYAYNVLSQQSDNDQFCPVKRTTICPNTLTFDELYGTQNLETRIFKPGIIESIFDNKNSNNNNNIRKEEWIVFDGQIKPNWIENLNTVLDDNKVLSLANTKTIKMSPFLHVFFEVPDLAEASPATLTRSSIIYFETSQLGWQPLLITQCQKNVYPLFLNNQNFIEKFNDLTNVSISQAVEFLSENESHLPSSTLSYIDSLVNIFITLMNGQELSEKDGTHIITALYVFAFIWSFGGHLEENKRALFDSFVRDIFSGHLTLPNKGLVYDWKVDPAKGEWLHWSEYMPKFVTIAPENFEVDPLASASIFCHTIETYRISYILKLLLKSNTNVVLSGHSGSGKTTVVNRLMKEMEDEDNEFGHFSLEFSSKTTSQTAQKLIEMYLEKKHGDFLRPICDKNSVFCIDNINFGQNDSFELLRQILSFQGLFRKPSYQWIAVKKFALLGISGQIQGTFRQLPPRLLRHVLTLEIAPFDSSTSYQVVHSILQLFFMKFNETVVSAEPRVSNSIISIFESVSTSFPQSLDNPHFNFNFRDVIRVVQGLLLSTPETIPDSKQFERLWAHEVTRVFSDRFNNEEDSKKFDEILTNCIKKKLNSEQPVTAFHTYFGDLLFQQPSNNENKTVEDAPLHKYNEYESLDDAIDALEEPAREFFASLKSSSSVPILMFDFCAQHVLRLLRIIKFKQSHAILLGNPGTGRRTVVRFAAYLSQYDVVEFDNIYTLHEDFKSVCLRCGVNGKNTLLIVGDEAMKNDQFMNDLSSLMNGCDITTMFSSEDVDKICTDSVFFAKLTGQNESHQNLINLFLQRIRDLIHVVFCVSPYDFNMKDRFINYPSIIKFSTFDYYEPWPDDAFTKVASSLFDDENMSNLSVSIHQLAFNVSQKFFNQTGKKYFVTPGLFIRFIENYKSTVDKRTTAVNDEIFDLDSSLEKISFTDSSLGSMETNLTDIEPELKSKTQQADILHQEISETEALLNKLKSAISKKEEKIREKTESIEKIKEECEKDLEEVQPALENAITALKGLNRGDISELRSFQEPPPAVRTVMEVVCILMETETTWKAASGILADPLFINKISTRYNEERRIPMAIMKKVQPYIESNPNFQESEVGRVSVAAKCLCVWATSLYNYEINYRKVEPKQEDIKAIDSSLKKDKDKLKKELSQAKTLEDTLDELKQQYDIINREKKKLNDNMNESKSRVGHASKLSKILVADQKKWLERMKKLKDSKQYIQGDSFLCAALLTYFGPLPSTFRTDLFNGILEAVNSAKFKVTPNFQFTKVMAEPMEIQEWLNFGLPGDQTSIENAIILRDSVMAPLIVDQLGFANQFIKQLEKTRQIVIVKPNTANLLKTIETSMRLGIPVLIEDVSDSIDPQLDNLVAHRIIQQDGKNFIKLSERLIEFDENFKLYMTTKVKEPKFAPETYSSSTIVDFSITKAALVAYETSNIVEVEDPELENNKKEVVSQLIAAKTNLKQIEERMLELLRSSGDHILDDEVLINTMESSESKRKEIEESLFKMETENDKFTKERSKYTPIAERLAVIFFSLSPLSNLNPLYVFSLEFIQKVALLSLKKFDSKEDRIPKLVNVITSSIFVEIARGIHSSHRLTLAFIMASAILRSEKKISESEWSIFMRGLPKIENPLDNPIEDKIPKDLWDSINSLSRSVSAFRSLPNKILTDPDQFVTFVNSEMNEIPTVFGGKLDDLQKLLFVKTVAPEKLANFVKNFVDKNLGSFFTKPIVSHLKFANSFTSPNIPLMIILASDQVDARQKVLKFAQKCQMIEKMKIRAMSFSAALKTEKEIHSCASQGEWILLENIECSGKWVNDFCATVSKICSGSIHPDFRVFLTTHLDSKTKLPAEIPLNCSKMILENNENVRADLLTCFALLSDEFFQSETAIRLSFSIGLFHSIILQRQKYGSVGFNCPYDFTDNEFRLISTVIQPYLENDVDSIPFNYLCFVIGDVIYGGRSNDDNDKKVINAILRRIVCKEAVRGENDGQNNIEGNSITPLFVLPNIETKRQLLSFILSLPENDSPSLFGLHEGIQKIFNMKNSELASKSIKKAICNQVVSQEEIDEVVLDRVKNISSSLPELEDIGSNEEAETINFSDPLTIILTQETTKLAKTIEVIKKSINEIEKVIHGLIQSTEKVQKNIHSIWKGKVPKNWQNFKGYFTIDGFIKEIVKRAEFFNSWVRRGKPVLIDLSCFADPRNFLNAVVIHHIRSSQLQTDEMPDKVAFETRIVLGEPDKQPDEGFYVIGLTFQGAVFDLNQQLLIEEENFRASSVRPQKASVSNIRVSPTIADVSPSLFTLPKHESGPNQAENEVNNENSGNENTNNENENTNNENENTNNENENTNNENENTNNENENTNNENENTNNENENTNNENENTNNENENTNNENENTNNADASNNENKNENENDDKAKGNDNDENEGKAEDNNENENGNKDENNGENDNKAEGSDNDENNNNVNDSKDAVNNENEHEIVQEEIADDYDSEEYEEDTETSEIVDFKERYRCPILQIIPVLKSDEDSESENGFFQCPVYQVMNDPSKVHRKHVSNELIATLPIPTNRTNDFWVIRGASLHLSYE</sequence>
<dbReference type="Gene3D" id="1.20.140.100">
    <property type="entry name" value="Dynein heavy chain, N-terminal domain 2"/>
    <property type="match status" value="1"/>
</dbReference>
<evidence type="ECO:0000313" key="16">
    <source>
        <dbReference type="EMBL" id="KAK8900329.1"/>
    </source>
</evidence>
<comment type="subcellular location">
    <subcellularLocation>
        <location evidence="1">Cytoplasm</location>
        <location evidence="1">Cytoskeleton</location>
        <location evidence="1">Cilium axoneme</location>
    </subcellularLocation>
</comment>
<dbReference type="Pfam" id="PF17857">
    <property type="entry name" value="AAA_lid_1"/>
    <property type="match status" value="1"/>
</dbReference>
<dbReference type="Pfam" id="PF03028">
    <property type="entry name" value="Dynein_heavy"/>
    <property type="match status" value="1"/>
</dbReference>
<feature type="compositionally biased region" description="Basic and acidic residues" evidence="14">
    <location>
        <begin position="64"/>
        <end position="75"/>
    </location>
</feature>
<dbReference type="InterPro" id="IPR035699">
    <property type="entry name" value="AAA_6"/>
</dbReference>
<feature type="coiled-coil region" evidence="13">
    <location>
        <begin position="1188"/>
        <end position="1215"/>
    </location>
</feature>
<feature type="domain" description="AAA+ ATPase" evidence="15">
    <location>
        <begin position="1994"/>
        <end position="2142"/>
    </location>
</feature>
<evidence type="ECO:0000256" key="14">
    <source>
        <dbReference type="SAM" id="MobiDB-lite"/>
    </source>
</evidence>
<dbReference type="Pfam" id="PF12774">
    <property type="entry name" value="AAA_6"/>
    <property type="match status" value="1"/>
</dbReference>
<feature type="coiled-coil region" evidence="13">
    <location>
        <begin position="2621"/>
        <end position="2669"/>
    </location>
</feature>
<keyword evidence="12" id="KW-0966">Cell projection</keyword>
<feature type="region of interest" description="Disordered" evidence="14">
    <location>
        <begin position="56"/>
        <end position="81"/>
    </location>
</feature>
<keyword evidence="11" id="KW-0206">Cytoskeleton</keyword>
<dbReference type="Pfam" id="PF12781">
    <property type="entry name" value="AAA_9"/>
    <property type="match status" value="1"/>
</dbReference>
<comment type="similarity">
    <text evidence="2">Belongs to the dynein heavy chain family.</text>
</comment>
<feature type="coiled-coil region" evidence="13">
    <location>
        <begin position="3115"/>
        <end position="3184"/>
    </location>
</feature>
<feature type="domain" description="AAA+ ATPase" evidence="15">
    <location>
        <begin position="1367"/>
        <end position="1508"/>
    </location>
</feature>
<keyword evidence="9" id="KW-0969">Cilium</keyword>
<keyword evidence="7" id="KW-0243">Dynein</keyword>
<evidence type="ECO:0000313" key="17">
    <source>
        <dbReference type="Proteomes" id="UP001470230"/>
    </source>
</evidence>
<dbReference type="InterPro" id="IPR042219">
    <property type="entry name" value="AAA_lid_11_sf"/>
</dbReference>
<dbReference type="InterPro" id="IPR041228">
    <property type="entry name" value="Dynein_C"/>
</dbReference>
<evidence type="ECO:0000256" key="2">
    <source>
        <dbReference type="ARBA" id="ARBA00008887"/>
    </source>
</evidence>
<evidence type="ECO:0000256" key="10">
    <source>
        <dbReference type="ARBA" id="ARBA00023175"/>
    </source>
</evidence>
<dbReference type="InterPro" id="IPR003593">
    <property type="entry name" value="AAA+_ATPase"/>
</dbReference>
<accession>A0ABR2LAG7</accession>
<evidence type="ECO:0000256" key="8">
    <source>
        <dbReference type="ARBA" id="ARBA00023054"/>
    </source>
</evidence>
<dbReference type="Gene3D" id="1.10.8.720">
    <property type="entry name" value="Region D6 of dynein motor"/>
    <property type="match status" value="1"/>
</dbReference>
<dbReference type="Gene3D" id="3.20.180.20">
    <property type="entry name" value="Dynein heavy chain, N-terminal domain 2"/>
    <property type="match status" value="1"/>
</dbReference>
<evidence type="ECO:0000256" key="5">
    <source>
        <dbReference type="ARBA" id="ARBA00022741"/>
    </source>
</evidence>
<dbReference type="Gene3D" id="1.20.1270.280">
    <property type="match status" value="1"/>
</dbReference>
<dbReference type="InterPro" id="IPR041658">
    <property type="entry name" value="AAA_lid_11"/>
</dbReference>
<dbReference type="Gene3D" id="1.10.8.710">
    <property type="match status" value="1"/>
</dbReference>
<keyword evidence="8 13" id="KW-0175">Coiled coil</keyword>
<dbReference type="InterPro" id="IPR043157">
    <property type="entry name" value="Dynein_AAA1S"/>
</dbReference>
<dbReference type="Gene3D" id="1.20.920.20">
    <property type="match status" value="1"/>
</dbReference>
<feature type="compositionally biased region" description="Basic and acidic residues" evidence="14">
    <location>
        <begin position="4124"/>
        <end position="4133"/>
    </location>
</feature>
<dbReference type="Gene3D" id="1.20.58.1120">
    <property type="match status" value="1"/>
</dbReference>
<dbReference type="Gene3D" id="1.10.472.130">
    <property type="match status" value="1"/>
</dbReference>
<dbReference type="Pfam" id="PF08393">
    <property type="entry name" value="DHC_N2"/>
    <property type="match status" value="1"/>
</dbReference>
<dbReference type="Gene3D" id="3.40.50.300">
    <property type="entry name" value="P-loop containing nucleotide triphosphate hydrolases"/>
    <property type="match status" value="5"/>
</dbReference>
<dbReference type="Gene3D" id="6.10.140.1060">
    <property type="match status" value="1"/>
</dbReference>
<dbReference type="Gene3D" id="1.10.8.1220">
    <property type="match status" value="1"/>
</dbReference>
<dbReference type="Pfam" id="PF17852">
    <property type="entry name" value="Dynein_AAA_lid"/>
    <property type="match status" value="1"/>
</dbReference>
<keyword evidence="17" id="KW-1185">Reference proteome</keyword>
<feature type="coiled-coil region" evidence="13">
    <location>
        <begin position="2809"/>
        <end position="2857"/>
    </location>
</feature>
<gene>
    <name evidence="16" type="ORF">M9Y10_002653</name>
</gene>
<evidence type="ECO:0000256" key="7">
    <source>
        <dbReference type="ARBA" id="ARBA00023017"/>
    </source>
</evidence>
<dbReference type="InterPro" id="IPR027417">
    <property type="entry name" value="P-loop_NTPase"/>
</dbReference>
<evidence type="ECO:0000256" key="3">
    <source>
        <dbReference type="ARBA" id="ARBA00022490"/>
    </source>
</evidence>
<feature type="compositionally biased region" description="Low complexity" evidence="14">
    <location>
        <begin position="3973"/>
        <end position="4065"/>
    </location>
</feature>
<evidence type="ECO:0000256" key="6">
    <source>
        <dbReference type="ARBA" id="ARBA00022840"/>
    </source>
</evidence>
<evidence type="ECO:0000256" key="9">
    <source>
        <dbReference type="ARBA" id="ARBA00023069"/>
    </source>
</evidence>
<comment type="caution">
    <text evidence="16">The sequence shown here is derived from an EMBL/GenBank/DDBJ whole genome shotgun (WGS) entry which is preliminary data.</text>
</comment>
<keyword evidence="10" id="KW-0505">Motor protein</keyword>
<feature type="compositionally biased region" description="Basic and acidic residues" evidence="14">
    <location>
        <begin position="4066"/>
        <end position="4112"/>
    </location>
</feature>
<dbReference type="Pfam" id="PF12777">
    <property type="entry name" value="MT"/>
    <property type="match status" value="1"/>
</dbReference>
<keyword evidence="5" id="KW-0547">Nucleotide-binding</keyword>
<organism evidence="16 17">
    <name type="scientific">Tritrichomonas musculus</name>
    <dbReference type="NCBI Taxonomy" id="1915356"/>
    <lineage>
        <taxon>Eukaryota</taxon>
        <taxon>Metamonada</taxon>
        <taxon>Parabasalia</taxon>
        <taxon>Tritrichomonadida</taxon>
        <taxon>Tritrichomonadidae</taxon>
        <taxon>Tritrichomonas</taxon>
    </lineage>
</organism>
<reference evidence="16 17" key="1">
    <citation type="submission" date="2024-04" db="EMBL/GenBank/DDBJ databases">
        <title>Tritrichomonas musculus Genome.</title>
        <authorList>
            <person name="Alves-Ferreira E."/>
            <person name="Grigg M."/>
            <person name="Lorenzi H."/>
            <person name="Galac M."/>
        </authorList>
    </citation>
    <scope>NUCLEOTIDE SEQUENCE [LARGE SCALE GENOMIC DNA]</scope>
    <source>
        <strain evidence="16 17">EAF2021</strain>
    </source>
</reference>
<dbReference type="Pfam" id="PF12775">
    <property type="entry name" value="AAA_7"/>
    <property type="match status" value="1"/>
</dbReference>
<dbReference type="SUPFAM" id="SSF52540">
    <property type="entry name" value="P-loop containing nucleoside triphosphate hydrolases"/>
    <property type="match status" value="4"/>
</dbReference>
<name>A0ABR2LAG7_9EUKA</name>
<dbReference type="InterPro" id="IPR004273">
    <property type="entry name" value="Dynein_heavy_D6_P-loop"/>
</dbReference>
<keyword evidence="6" id="KW-0067">ATP-binding</keyword>
<dbReference type="SMART" id="SM00382">
    <property type="entry name" value="AAA"/>
    <property type="match status" value="2"/>
</dbReference>
<evidence type="ECO:0000256" key="12">
    <source>
        <dbReference type="ARBA" id="ARBA00023273"/>
    </source>
</evidence>
<protein>
    <recommendedName>
        <fullName evidence="15">AAA+ ATPase domain-containing protein</fullName>
    </recommendedName>
</protein>
<dbReference type="InterPro" id="IPR026983">
    <property type="entry name" value="DHC"/>
</dbReference>
<keyword evidence="4" id="KW-0493">Microtubule</keyword>
<dbReference type="Gene3D" id="1.20.920.30">
    <property type="match status" value="1"/>
</dbReference>
<dbReference type="InterPro" id="IPR041589">
    <property type="entry name" value="DNAH3_AAA_lid_1"/>
</dbReference>
<dbReference type="InterPro" id="IPR041466">
    <property type="entry name" value="Dynein_AAA5_ext"/>
</dbReference>
<dbReference type="Pfam" id="PF18199">
    <property type="entry name" value="Dynein_C"/>
    <property type="match status" value="1"/>
</dbReference>
<dbReference type="Proteomes" id="UP001470230">
    <property type="component" value="Unassembled WGS sequence"/>
</dbReference>
<dbReference type="InterPro" id="IPR042222">
    <property type="entry name" value="Dynein_2_N"/>
</dbReference>
<evidence type="ECO:0000256" key="4">
    <source>
        <dbReference type="ARBA" id="ARBA00022701"/>
    </source>
</evidence>
<dbReference type="InterPro" id="IPR013602">
    <property type="entry name" value="Dynein_heavy_linker"/>
</dbReference>
<dbReference type="InterPro" id="IPR024743">
    <property type="entry name" value="Dynein_HC_stalk"/>
</dbReference>
<feature type="region of interest" description="Disordered" evidence="14">
    <location>
        <begin position="3959"/>
        <end position="4133"/>
    </location>
</feature>
<dbReference type="PANTHER" id="PTHR45703">
    <property type="entry name" value="DYNEIN HEAVY CHAIN"/>
    <property type="match status" value="1"/>
</dbReference>
<dbReference type="Pfam" id="PF18198">
    <property type="entry name" value="AAA_lid_11"/>
    <property type="match status" value="1"/>
</dbReference>